<keyword evidence="1" id="KW-0812">Transmembrane</keyword>
<name>A0A6G7YDM1_9ACTN</name>
<sequence length="170" mass="19394">MRRLTVQDVRMASEWVGPTGTAIVGFAGIFFTWWSGAQGRAHAEQVVRLNQKAQDHARILQEKRDAYIAALETGELESHRRRYAQKGRQDKLDKLEETFPKGERVRMSIKARAGLEAFGSEEVRGLVEHWREAGSAGDHAELDKIYGRLRDQMRTELGESVDLPKPHRSR</sequence>
<organism evidence="2 3">
    <name type="scientific">Nocardioides piscis</name>
    <dbReference type="NCBI Taxonomy" id="2714938"/>
    <lineage>
        <taxon>Bacteria</taxon>
        <taxon>Bacillati</taxon>
        <taxon>Actinomycetota</taxon>
        <taxon>Actinomycetes</taxon>
        <taxon>Propionibacteriales</taxon>
        <taxon>Nocardioidaceae</taxon>
        <taxon>Nocardioides</taxon>
    </lineage>
</organism>
<evidence type="ECO:0000256" key="1">
    <source>
        <dbReference type="SAM" id="Phobius"/>
    </source>
</evidence>
<dbReference type="AlphaFoldDB" id="A0A6G7YDM1"/>
<proteinExistence type="predicted"/>
<gene>
    <name evidence="2" type="ORF">G7071_03995</name>
</gene>
<dbReference type="EMBL" id="CP049866">
    <property type="protein sequence ID" value="QIK74707.1"/>
    <property type="molecule type" value="Genomic_DNA"/>
</dbReference>
<accession>A0A6G7YDM1</accession>
<reference evidence="2 3" key="1">
    <citation type="submission" date="2020-03" db="EMBL/GenBank/DDBJ databases">
        <title>Nocardioides sp. nov., isolated from fish.</title>
        <authorList>
            <person name="Hyun D.-W."/>
            <person name="Bae J.-W."/>
        </authorList>
    </citation>
    <scope>NUCLEOTIDE SEQUENCE [LARGE SCALE GENOMIC DNA]</scope>
    <source>
        <strain evidence="2 3">HDW12A</strain>
    </source>
</reference>
<feature type="transmembrane region" description="Helical" evidence="1">
    <location>
        <begin position="12"/>
        <end position="34"/>
    </location>
</feature>
<keyword evidence="1" id="KW-1133">Transmembrane helix</keyword>
<dbReference type="Proteomes" id="UP000502035">
    <property type="component" value="Chromosome"/>
</dbReference>
<evidence type="ECO:0000313" key="3">
    <source>
        <dbReference type="Proteomes" id="UP000502035"/>
    </source>
</evidence>
<keyword evidence="3" id="KW-1185">Reference proteome</keyword>
<dbReference type="RefSeq" id="WP_166315149.1">
    <property type="nucleotide sequence ID" value="NZ_CP049866.1"/>
</dbReference>
<dbReference type="KEGG" id="npi:G7071_03995"/>
<evidence type="ECO:0000313" key="2">
    <source>
        <dbReference type="EMBL" id="QIK74707.1"/>
    </source>
</evidence>
<keyword evidence="1" id="KW-0472">Membrane</keyword>
<protein>
    <submittedName>
        <fullName evidence="2">Uncharacterized protein</fullName>
    </submittedName>
</protein>